<organism evidence="3 4">
    <name type="scientific">Coprinellus micaceus</name>
    <name type="common">Glistening ink-cap mushroom</name>
    <name type="synonym">Coprinus micaceus</name>
    <dbReference type="NCBI Taxonomy" id="71717"/>
    <lineage>
        <taxon>Eukaryota</taxon>
        <taxon>Fungi</taxon>
        <taxon>Dikarya</taxon>
        <taxon>Basidiomycota</taxon>
        <taxon>Agaricomycotina</taxon>
        <taxon>Agaricomycetes</taxon>
        <taxon>Agaricomycetidae</taxon>
        <taxon>Agaricales</taxon>
        <taxon>Agaricineae</taxon>
        <taxon>Psathyrellaceae</taxon>
        <taxon>Coprinellus</taxon>
    </lineage>
</organism>
<gene>
    <name evidence="3" type="ORF">FA13DRAFT_1829389</name>
    <name evidence="2" type="ORF">FA13DRAFT_1832232</name>
</gene>
<proteinExistence type="predicted"/>
<dbReference type="OrthoDB" id="2794314at2759"/>
<dbReference type="EMBL" id="QPFP01000100">
    <property type="protein sequence ID" value="TEB21905.1"/>
    <property type="molecule type" value="Genomic_DNA"/>
</dbReference>
<evidence type="ECO:0000313" key="4">
    <source>
        <dbReference type="Proteomes" id="UP000298030"/>
    </source>
</evidence>
<dbReference type="EMBL" id="QPFP01000112">
    <property type="protein sequence ID" value="TEB21370.1"/>
    <property type="molecule type" value="Genomic_DNA"/>
</dbReference>
<reference evidence="3 4" key="1">
    <citation type="journal article" date="2019" name="Nat. Ecol. Evol.">
        <title>Megaphylogeny resolves global patterns of mushroom evolution.</title>
        <authorList>
            <person name="Varga T."/>
            <person name="Krizsan K."/>
            <person name="Foldi C."/>
            <person name="Dima B."/>
            <person name="Sanchez-Garcia M."/>
            <person name="Sanchez-Ramirez S."/>
            <person name="Szollosi G.J."/>
            <person name="Szarkandi J.G."/>
            <person name="Papp V."/>
            <person name="Albert L."/>
            <person name="Andreopoulos W."/>
            <person name="Angelini C."/>
            <person name="Antonin V."/>
            <person name="Barry K.W."/>
            <person name="Bougher N.L."/>
            <person name="Buchanan P."/>
            <person name="Buyck B."/>
            <person name="Bense V."/>
            <person name="Catcheside P."/>
            <person name="Chovatia M."/>
            <person name="Cooper J."/>
            <person name="Damon W."/>
            <person name="Desjardin D."/>
            <person name="Finy P."/>
            <person name="Geml J."/>
            <person name="Haridas S."/>
            <person name="Hughes K."/>
            <person name="Justo A."/>
            <person name="Karasinski D."/>
            <person name="Kautmanova I."/>
            <person name="Kiss B."/>
            <person name="Kocsube S."/>
            <person name="Kotiranta H."/>
            <person name="LaButti K.M."/>
            <person name="Lechner B.E."/>
            <person name="Liimatainen K."/>
            <person name="Lipzen A."/>
            <person name="Lukacs Z."/>
            <person name="Mihaltcheva S."/>
            <person name="Morgado L.N."/>
            <person name="Niskanen T."/>
            <person name="Noordeloos M.E."/>
            <person name="Ohm R.A."/>
            <person name="Ortiz-Santana B."/>
            <person name="Ovrebo C."/>
            <person name="Racz N."/>
            <person name="Riley R."/>
            <person name="Savchenko A."/>
            <person name="Shiryaev A."/>
            <person name="Soop K."/>
            <person name="Spirin V."/>
            <person name="Szebenyi C."/>
            <person name="Tomsovsky M."/>
            <person name="Tulloss R.E."/>
            <person name="Uehling J."/>
            <person name="Grigoriev I.V."/>
            <person name="Vagvolgyi C."/>
            <person name="Papp T."/>
            <person name="Martin F.M."/>
            <person name="Miettinen O."/>
            <person name="Hibbett D.S."/>
            <person name="Nagy L.G."/>
        </authorList>
    </citation>
    <scope>NUCLEOTIDE SEQUENCE [LARGE SCALE GENOMIC DNA]</scope>
    <source>
        <strain evidence="3 4">FP101781</strain>
    </source>
</reference>
<feature type="compositionally biased region" description="Polar residues" evidence="1">
    <location>
        <begin position="1"/>
        <end position="18"/>
    </location>
</feature>
<evidence type="ECO:0000313" key="2">
    <source>
        <dbReference type="EMBL" id="TEB21370.1"/>
    </source>
</evidence>
<accession>A0A4Y7SJ95</accession>
<dbReference type="AlphaFoldDB" id="A0A4Y7SJ95"/>
<protein>
    <submittedName>
        <fullName evidence="3">Uncharacterized protein</fullName>
    </submittedName>
</protein>
<evidence type="ECO:0000313" key="3">
    <source>
        <dbReference type="EMBL" id="TEB21905.1"/>
    </source>
</evidence>
<dbReference type="Proteomes" id="UP000298030">
    <property type="component" value="Unassembled WGS sequence"/>
</dbReference>
<name>A0A4Y7SJ95_COPMI</name>
<sequence>MQSSHGTSNLHRANNQCSARRGVPKDSDTAVGAQQDLFQSVSKYTPARHRALIAMRCARSSRPFNMVKDPDYRAEVELLRPGTKIPSPQTVSNDVREIYRKGAQYVKEYFAVSDIHLFLPFL</sequence>
<evidence type="ECO:0000256" key="1">
    <source>
        <dbReference type="SAM" id="MobiDB-lite"/>
    </source>
</evidence>
<comment type="caution">
    <text evidence="3">The sequence shown here is derived from an EMBL/GenBank/DDBJ whole genome shotgun (WGS) entry which is preliminary data.</text>
</comment>
<keyword evidence="4" id="KW-1185">Reference proteome</keyword>
<feature type="region of interest" description="Disordered" evidence="1">
    <location>
        <begin position="1"/>
        <end position="31"/>
    </location>
</feature>
<dbReference type="SUPFAM" id="SSF140996">
    <property type="entry name" value="Hermes dimerisation domain"/>
    <property type="match status" value="1"/>
</dbReference>